<dbReference type="EMBL" id="PZZP01000001">
    <property type="protein sequence ID" value="PTM58355.1"/>
    <property type="molecule type" value="Genomic_DNA"/>
</dbReference>
<organism evidence="1 2">
    <name type="scientific">Desmospora activa DSM 45169</name>
    <dbReference type="NCBI Taxonomy" id="1121389"/>
    <lineage>
        <taxon>Bacteria</taxon>
        <taxon>Bacillati</taxon>
        <taxon>Bacillota</taxon>
        <taxon>Bacilli</taxon>
        <taxon>Bacillales</taxon>
        <taxon>Thermoactinomycetaceae</taxon>
        <taxon>Desmospora</taxon>
    </lineage>
</organism>
<dbReference type="Proteomes" id="UP000241639">
    <property type="component" value="Unassembled WGS sequence"/>
</dbReference>
<evidence type="ECO:0000313" key="2">
    <source>
        <dbReference type="Proteomes" id="UP000241639"/>
    </source>
</evidence>
<gene>
    <name evidence="1" type="ORF">C8J48_0937</name>
</gene>
<evidence type="ECO:0000313" key="1">
    <source>
        <dbReference type="EMBL" id="PTM58355.1"/>
    </source>
</evidence>
<protein>
    <recommendedName>
        <fullName evidence="3">MarR family transcriptional regulator</fullName>
    </recommendedName>
</protein>
<dbReference type="OrthoDB" id="2989906at2"/>
<name>A0A2T4Z907_9BACL</name>
<comment type="caution">
    <text evidence="1">The sequence shown here is derived from an EMBL/GenBank/DDBJ whole genome shotgun (WGS) entry which is preliminary data.</text>
</comment>
<keyword evidence="2" id="KW-1185">Reference proteome</keyword>
<evidence type="ECO:0008006" key="3">
    <source>
        <dbReference type="Google" id="ProtNLM"/>
    </source>
</evidence>
<accession>A0A2T4Z907</accession>
<dbReference type="AlphaFoldDB" id="A0A2T4Z907"/>
<proteinExistence type="predicted"/>
<reference evidence="1 2" key="1">
    <citation type="submission" date="2018-04" db="EMBL/GenBank/DDBJ databases">
        <title>Genomic Encyclopedia of Archaeal and Bacterial Type Strains, Phase II (KMG-II): from individual species to whole genera.</title>
        <authorList>
            <person name="Goeker M."/>
        </authorList>
    </citation>
    <scope>NUCLEOTIDE SEQUENCE [LARGE SCALE GENOMIC DNA]</scope>
    <source>
        <strain evidence="1 2">DSM 45169</strain>
    </source>
</reference>
<dbReference type="RefSeq" id="WP_107725169.1">
    <property type="nucleotide sequence ID" value="NZ_PZZP01000001.1"/>
</dbReference>
<sequence length="100" mass="11419">MKITFETRRESYDAILETLNTRQTVVLQELQRCPRLTANELAMRLWRKGAIRTPERNAVQPRLTELVQDGRVATVGKRTCSISGKKCAVYVTVDEQPEQG</sequence>